<evidence type="ECO:0000256" key="13">
    <source>
        <dbReference type="ARBA" id="ARBA00023136"/>
    </source>
</evidence>
<comment type="catalytic activity">
    <reaction evidence="1">
        <text>ATP + protein L-histidine = ADP + protein N-phospho-L-histidine.</text>
        <dbReference type="EC" id="2.7.13.3"/>
    </reaction>
</comment>
<dbReference type="EC" id="2.7.13.3" evidence="3"/>
<reference evidence="16" key="1">
    <citation type="submission" date="2021-02" db="EMBL/GenBank/DDBJ databases">
        <title>Sulfurospirillum tamanensis sp. nov.</title>
        <authorList>
            <person name="Frolova A."/>
            <person name="Merkel A."/>
            <person name="Slobodkin A."/>
        </authorList>
    </citation>
    <scope>NUCLEOTIDE SEQUENCE</scope>
    <source>
        <strain evidence="16">T05b</strain>
    </source>
</reference>
<keyword evidence="8" id="KW-0547">Nucleotide-binding</keyword>
<evidence type="ECO:0000313" key="17">
    <source>
        <dbReference type="Proteomes" id="UP000703590"/>
    </source>
</evidence>
<evidence type="ECO:0000256" key="9">
    <source>
        <dbReference type="ARBA" id="ARBA00022777"/>
    </source>
</evidence>
<dbReference type="Pfam" id="PF08269">
    <property type="entry name" value="dCache_2"/>
    <property type="match status" value="1"/>
</dbReference>
<dbReference type="EMBL" id="JAFHKK010000012">
    <property type="protein sequence ID" value="MBN2964493.1"/>
    <property type="molecule type" value="Genomic_DNA"/>
</dbReference>
<organism evidence="16 17">
    <name type="scientific">Sulfurospirillum tamanense</name>
    <dbReference type="NCBI Taxonomy" id="2813362"/>
    <lineage>
        <taxon>Bacteria</taxon>
        <taxon>Pseudomonadati</taxon>
        <taxon>Campylobacterota</taxon>
        <taxon>Epsilonproteobacteria</taxon>
        <taxon>Campylobacterales</taxon>
        <taxon>Sulfurospirillaceae</taxon>
        <taxon>Sulfurospirillum</taxon>
    </lineage>
</organism>
<evidence type="ECO:0000256" key="2">
    <source>
        <dbReference type="ARBA" id="ARBA00004651"/>
    </source>
</evidence>
<comment type="caution">
    <text evidence="16">The sequence shown here is derived from an EMBL/GenBank/DDBJ whole genome shotgun (WGS) entry which is preliminary data.</text>
</comment>
<gene>
    <name evidence="16" type="ORF">JWV37_06855</name>
</gene>
<evidence type="ECO:0000256" key="3">
    <source>
        <dbReference type="ARBA" id="ARBA00012438"/>
    </source>
</evidence>
<accession>A0ABS2WSY8</accession>
<dbReference type="InterPro" id="IPR003594">
    <property type="entry name" value="HATPase_dom"/>
</dbReference>
<feature type="transmembrane region" description="Helical" evidence="14">
    <location>
        <begin position="12"/>
        <end position="31"/>
    </location>
</feature>
<keyword evidence="4" id="KW-1003">Cell membrane</keyword>
<dbReference type="PANTHER" id="PTHR43065">
    <property type="entry name" value="SENSOR HISTIDINE KINASE"/>
    <property type="match status" value="1"/>
</dbReference>
<dbReference type="SMART" id="SM01049">
    <property type="entry name" value="Cache_2"/>
    <property type="match status" value="1"/>
</dbReference>
<feature type="domain" description="Histidine kinase" evidence="15">
    <location>
        <begin position="293"/>
        <end position="507"/>
    </location>
</feature>
<dbReference type="InterPro" id="IPR036097">
    <property type="entry name" value="HisK_dim/P_sf"/>
</dbReference>
<evidence type="ECO:0000256" key="14">
    <source>
        <dbReference type="SAM" id="Phobius"/>
    </source>
</evidence>
<dbReference type="SMART" id="SM00387">
    <property type="entry name" value="HATPase_c"/>
    <property type="match status" value="1"/>
</dbReference>
<evidence type="ECO:0000256" key="5">
    <source>
        <dbReference type="ARBA" id="ARBA00022553"/>
    </source>
</evidence>
<evidence type="ECO:0000256" key="12">
    <source>
        <dbReference type="ARBA" id="ARBA00023012"/>
    </source>
</evidence>
<evidence type="ECO:0000256" key="8">
    <source>
        <dbReference type="ARBA" id="ARBA00022741"/>
    </source>
</evidence>
<dbReference type="InterPro" id="IPR004010">
    <property type="entry name" value="Double_Cache_2"/>
</dbReference>
<keyword evidence="12" id="KW-0902">Two-component regulatory system</keyword>
<dbReference type="PRINTS" id="PR00344">
    <property type="entry name" value="BCTRLSENSOR"/>
</dbReference>
<dbReference type="Gene3D" id="1.10.287.130">
    <property type="match status" value="1"/>
</dbReference>
<dbReference type="InterPro" id="IPR033480">
    <property type="entry name" value="sCache_2"/>
</dbReference>
<dbReference type="RefSeq" id="WP_205459043.1">
    <property type="nucleotide sequence ID" value="NZ_JAFHKK010000012.1"/>
</dbReference>
<dbReference type="InterPro" id="IPR005467">
    <property type="entry name" value="His_kinase_dom"/>
</dbReference>
<evidence type="ECO:0000256" key="7">
    <source>
        <dbReference type="ARBA" id="ARBA00022692"/>
    </source>
</evidence>
<dbReference type="Gene3D" id="3.30.450.20">
    <property type="entry name" value="PAS domain"/>
    <property type="match status" value="1"/>
</dbReference>
<keyword evidence="9" id="KW-0418">Kinase</keyword>
<dbReference type="Proteomes" id="UP000703590">
    <property type="component" value="Unassembled WGS sequence"/>
</dbReference>
<dbReference type="InterPro" id="IPR004358">
    <property type="entry name" value="Sig_transdc_His_kin-like_C"/>
</dbReference>
<dbReference type="SUPFAM" id="SSF55874">
    <property type="entry name" value="ATPase domain of HSP90 chaperone/DNA topoisomerase II/histidine kinase"/>
    <property type="match status" value="1"/>
</dbReference>
<keyword evidence="17" id="KW-1185">Reference proteome</keyword>
<keyword evidence="5" id="KW-0597">Phosphoprotein</keyword>
<dbReference type="Gene3D" id="3.30.565.10">
    <property type="entry name" value="Histidine kinase-like ATPase, C-terminal domain"/>
    <property type="match status" value="1"/>
</dbReference>
<evidence type="ECO:0000256" key="6">
    <source>
        <dbReference type="ARBA" id="ARBA00022679"/>
    </source>
</evidence>
<dbReference type="PANTHER" id="PTHR43065:SF10">
    <property type="entry name" value="PEROXIDE STRESS-ACTIVATED HISTIDINE KINASE MAK3"/>
    <property type="match status" value="1"/>
</dbReference>
<dbReference type="InterPro" id="IPR036890">
    <property type="entry name" value="HATPase_C_sf"/>
</dbReference>
<evidence type="ECO:0000256" key="4">
    <source>
        <dbReference type="ARBA" id="ARBA00022475"/>
    </source>
</evidence>
<reference evidence="16" key="2">
    <citation type="submission" date="2021-02" db="EMBL/GenBank/DDBJ databases">
        <authorList>
            <person name="Merkel A.Y."/>
        </authorList>
    </citation>
    <scope>NUCLEOTIDE SEQUENCE</scope>
    <source>
        <strain evidence="16">T05b</strain>
    </source>
</reference>
<comment type="subcellular location">
    <subcellularLocation>
        <location evidence="2">Cell membrane</location>
        <topology evidence="2">Multi-pass membrane protein</topology>
    </subcellularLocation>
</comment>
<dbReference type="CDD" id="cd18774">
    <property type="entry name" value="PDC2_HK_sensor"/>
    <property type="match status" value="1"/>
</dbReference>
<dbReference type="PROSITE" id="PS50109">
    <property type="entry name" value="HIS_KIN"/>
    <property type="match status" value="1"/>
</dbReference>
<evidence type="ECO:0000313" key="16">
    <source>
        <dbReference type="EMBL" id="MBN2964493.1"/>
    </source>
</evidence>
<keyword evidence="7 14" id="KW-0812">Transmembrane</keyword>
<protein>
    <recommendedName>
        <fullName evidence="3">histidine kinase</fullName>
        <ecNumber evidence="3">2.7.13.3</ecNumber>
    </recommendedName>
</protein>
<dbReference type="SUPFAM" id="SSF47384">
    <property type="entry name" value="Homodimeric domain of signal transducing histidine kinase"/>
    <property type="match status" value="1"/>
</dbReference>
<keyword evidence="10" id="KW-0067">ATP-binding</keyword>
<name>A0ABS2WSY8_9BACT</name>
<evidence type="ECO:0000256" key="1">
    <source>
        <dbReference type="ARBA" id="ARBA00000085"/>
    </source>
</evidence>
<feature type="transmembrane region" description="Helical" evidence="14">
    <location>
        <begin position="208"/>
        <end position="231"/>
    </location>
</feature>
<sequence length="507" mass="57134">MITERTLPRLITLTPIVTILAFASVMIYGIITSQYETFARESALLEAEYIETQKQLLKEENDKIHAYIAYHRGLLQEEDSAKVKAQIIGWMESVRYGVDGYIWVHDTTHHLVAHPFRQESIGIDDTNNTDATGALIFRSFIDTAQTFPEGGFVEYYWARPGVETPAKKIGFLKLEPQYGWVIGTGVYVDDIVEELAKRKSQMEAQTDAYVQVVLLTAIFLTVVFGMISYVISRAMVRVLDVYKESVALKEHSLTQLNASLSLRIEAALEEAKAKDQALLHQSRLAQMGEMMSLIAHQWRQPLSEVLGIFMELETAAKFGKADQRYIENEAKEGDRLIRYMSQTIDDFRNFFKPETTKERFCIVAACQEALTLAHASLKHQNIEVIFKAQKEVWAMGYPSAYAQVVLNLIQNAKDAHLHQGTPFPWIEIEVLNEGEEVCVRLSDNAGGIDEEVLEGLFEPYVTTKKGSGTGLGLYMAKMIMEKHLGGKIEANNSALGAVFILRMSREG</sequence>
<evidence type="ECO:0000259" key="15">
    <source>
        <dbReference type="PROSITE" id="PS50109"/>
    </source>
</evidence>
<proteinExistence type="predicted"/>
<evidence type="ECO:0000256" key="11">
    <source>
        <dbReference type="ARBA" id="ARBA00022989"/>
    </source>
</evidence>
<keyword evidence="11 14" id="KW-1133">Transmembrane helix</keyword>
<keyword evidence="13 14" id="KW-0472">Membrane</keyword>
<dbReference type="Pfam" id="PF02518">
    <property type="entry name" value="HATPase_c"/>
    <property type="match status" value="1"/>
</dbReference>
<keyword evidence="6" id="KW-0808">Transferase</keyword>
<evidence type="ECO:0000256" key="10">
    <source>
        <dbReference type="ARBA" id="ARBA00022840"/>
    </source>
</evidence>